<reference evidence="6 7" key="1">
    <citation type="submission" date="2020-01" db="EMBL/GenBank/DDBJ databases">
        <title>Jiella pacifica sp. nov.</title>
        <authorList>
            <person name="Xue Z."/>
            <person name="Zhu S."/>
            <person name="Chen J."/>
            <person name="Yang J."/>
        </authorList>
    </citation>
    <scope>NUCLEOTIDE SEQUENCE [LARGE SCALE GENOMIC DNA]</scope>
    <source>
        <strain evidence="6 7">40Bstr34</strain>
    </source>
</reference>
<keyword evidence="5" id="KW-0560">Oxidoreductase</keyword>
<dbReference type="Proteomes" id="UP000469011">
    <property type="component" value="Unassembled WGS sequence"/>
</dbReference>
<dbReference type="EMBL" id="JAAAMG010000012">
    <property type="protein sequence ID" value="NDW05725.1"/>
    <property type="molecule type" value="Genomic_DNA"/>
</dbReference>
<evidence type="ECO:0000313" key="6">
    <source>
        <dbReference type="EMBL" id="NDW05725.1"/>
    </source>
</evidence>
<keyword evidence="3" id="KW-0479">Metal-binding</keyword>
<evidence type="ECO:0000256" key="5">
    <source>
        <dbReference type="ARBA" id="ARBA00023002"/>
    </source>
</evidence>
<keyword evidence="7" id="KW-1185">Reference proteome</keyword>
<dbReference type="GO" id="GO:0016491">
    <property type="term" value="F:oxidoreductase activity"/>
    <property type="evidence" value="ECO:0007669"/>
    <property type="project" value="UniProtKB-KW"/>
</dbReference>
<dbReference type="InterPro" id="IPR011032">
    <property type="entry name" value="GroES-like_sf"/>
</dbReference>
<dbReference type="CDD" id="cd08255">
    <property type="entry name" value="2-desacetyl-2-hydroxyethyl_bacteriochlorophyllide_like"/>
    <property type="match status" value="1"/>
</dbReference>
<comment type="cofactor">
    <cofactor evidence="1">
        <name>Zn(2+)</name>
        <dbReference type="ChEBI" id="CHEBI:29105"/>
    </cofactor>
</comment>
<dbReference type="Gene3D" id="3.40.50.720">
    <property type="entry name" value="NAD(P)-binding Rossmann-like Domain"/>
    <property type="match status" value="1"/>
</dbReference>
<organism evidence="6 7">
    <name type="scientific">Jiella pacifica</name>
    <dbReference type="NCBI Taxonomy" id="2696469"/>
    <lineage>
        <taxon>Bacteria</taxon>
        <taxon>Pseudomonadati</taxon>
        <taxon>Pseudomonadota</taxon>
        <taxon>Alphaproteobacteria</taxon>
        <taxon>Hyphomicrobiales</taxon>
        <taxon>Aurantimonadaceae</taxon>
        <taxon>Jiella</taxon>
    </lineage>
</organism>
<evidence type="ECO:0000256" key="2">
    <source>
        <dbReference type="ARBA" id="ARBA00008072"/>
    </source>
</evidence>
<dbReference type="RefSeq" id="WP_163463983.1">
    <property type="nucleotide sequence ID" value="NZ_JAAAMG010000012.1"/>
</dbReference>
<sequence length="328" mass="34128">MAGEDGRTPAQALWIVGENRAERRAEASLPAGPGEVTVASAFGAISRGTEALVAAGAVPRSEWERMRAPFQEGAFPFPVKYGYATVGRIVGGDVARHGAWVFCLHPHQDRFVVPGEAAVPVPADVPVARAVLAANMETALNVVWDAGILPGDKVAVIGGGVVGLLVAYLAGSIPGTETTAVDVNAERAAVAAALGIVFAAPGDAPVECDVVVHASASEAGLASAIAAAGFEARIVEASWYGERTPKIPLGGAFHSRRLSLVASQVGSVPASRAGRWTNRRRLETALRLLADPRLDALFSAETGFAELAVRYVDILADPATLCHRIRYD</sequence>
<evidence type="ECO:0000256" key="4">
    <source>
        <dbReference type="ARBA" id="ARBA00022833"/>
    </source>
</evidence>
<dbReference type="SUPFAM" id="SSF51735">
    <property type="entry name" value="NAD(P)-binding Rossmann-fold domains"/>
    <property type="match status" value="1"/>
</dbReference>
<comment type="similarity">
    <text evidence="2">Belongs to the zinc-containing alcohol dehydrogenase family.</text>
</comment>
<evidence type="ECO:0000256" key="1">
    <source>
        <dbReference type="ARBA" id="ARBA00001947"/>
    </source>
</evidence>
<dbReference type="SUPFAM" id="SSF50129">
    <property type="entry name" value="GroES-like"/>
    <property type="match status" value="1"/>
</dbReference>
<dbReference type="PANTHER" id="PTHR43350:SF19">
    <property type="entry name" value="D-GULOSIDE 3-DEHYDROGENASE"/>
    <property type="match status" value="1"/>
</dbReference>
<accession>A0A6N9T687</accession>
<gene>
    <name evidence="6" type="ORF">GTK09_14970</name>
</gene>
<comment type="caution">
    <text evidence="6">The sequence shown here is derived from an EMBL/GenBank/DDBJ whole genome shotgun (WGS) entry which is preliminary data.</text>
</comment>
<proteinExistence type="inferred from homology"/>
<keyword evidence="4" id="KW-0862">Zinc</keyword>
<dbReference type="InterPro" id="IPR036291">
    <property type="entry name" value="NAD(P)-bd_dom_sf"/>
</dbReference>
<evidence type="ECO:0000256" key="3">
    <source>
        <dbReference type="ARBA" id="ARBA00022723"/>
    </source>
</evidence>
<dbReference type="GO" id="GO:0046872">
    <property type="term" value="F:metal ion binding"/>
    <property type="evidence" value="ECO:0007669"/>
    <property type="project" value="UniProtKB-KW"/>
</dbReference>
<evidence type="ECO:0000313" key="7">
    <source>
        <dbReference type="Proteomes" id="UP000469011"/>
    </source>
</evidence>
<dbReference type="PANTHER" id="PTHR43350">
    <property type="entry name" value="NAD-DEPENDENT ALCOHOL DEHYDROGENASE"/>
    <property type="match status" value="1"/>
</dbReference>
<protein>
    <submittedName>
        <fullName evidence="6">Dehydrogenase</fullName>
    </submittedName>
</protein>
<name>A0A6N9T687_9HYPH</name>
<dbReference type="AlphaFoldDB" id="A0A6N9T687"/>
<dbReference type="Gene3D" id="3.90.180.10">
    <property type="entry name" value="Medium-chain alcohol dehydrogenases, catalytic domain"/>
    <property type="match status" value="1"/>
</dbReference>